<feature type="domain" description="PucR C-terminal helix-turn-helix" evidence="1">
    <location>
        <begin position="455"/>
        <end position="511"/>
    </location>
</feature>
<evidence type="ECO:0000313" key="3">
    <source>
        <dbReference type="Proteomes" id="UP001597448"/>
    </source>
</evidence>
<dbReference type="PANTHER" id="PTHR33744">
    <property type="entry name" value="CARBOHYDRATE DIACID REGULATOR"/>
    <property type="match status" value="1"/>
</dbReference>
<proteinExistence type="predicted"/>
<gene>
    <name evidence="2" type="ORF">ACFSX3_28235</name>
</gene>
<name>A0ABW5FFF7_9BACL</name>
<comment type="caution">
    <text evidence="2">The sequence shown here is derived from an EMBL/GenBank/DDBJ whole genome shotgun (WGS) entry which is preliminary data.</text>
</comment>
<dbReference type="InterPro" id="IPR042070">
    <property type="entry name" value="PucR_C-HTH_sf"/>
</dbReference>
<evidence type="ECO:0000259" key="1">
    <source>
        <dbReference type="Pfam" id="PF13556"/>
    </source>
</evidence>
<accession>A0ABW5FFF7</accession>
<dbReference type="EMBL" id="JBHUKY010000077">
    <property type="protein sequence ID" value="MFD2413763.1"/>
    <property type="molecule type" value="Genomic_DNA"/>
</dbReference>
<protein>
    <submittedName>
        <fullName evidence="2">PucR family transcriptional regulator</fullName>
    </submittedName>
</protein>
<dbReference type="InterPro" id="IPR051448">
    <property type="entry name" value="CdaR-like_regulators"/>
</dbReference>
<reference evidence="3" key="1">
    <citation type="journal article" date="2019" name="Int. J. Syst. Evol. Microbiol.">
        <title>The Global Catalogue of Microorganisms (GCM) 10K type strain sequencing project: providing services to taxonomists for standard genome sequencing and annotation.</title>
        <authorList>
            <consortium name="The Broad Institute Genomics Platform"/>
            <consortium name="The Broad Institute Genome Sequencing Center for Infectious Disease"/>
            <person name="Wu L."/>
            <person name="Ma J."/>
        </authorList>
    </citation>
    <scope>NUCLEOTIDE SEQUENCE [LARGE SCALE GENOMIC DNA]</scope>
    <source>
        <strain evidence="3">CCM 8725</strain>
    </source>
</reference>
<sequence length="530" mass="60276">MSVTFEQISRHFTEQAVHIQWNKALTTAYSDTMLITRNLTHFAPEYIYVGYRSGLPDHAEGLEQASLMLINDTVEPASGEHQQMYSRQNRMEFGAEEDVFELYNRTRELFLEEAEREQAKGRMLEACVAGKGLDVIVCAAAELLGNPVIIIDVSYKVLASSDCSGITDLIWSDNLHKGYCSYDFIAAVHQLKSVQNSIESLEAYEVECSGSQVTKLVAKIRIGSKPVGNVIVLGDIRPIESRDHELAGFTAGLVAAELAKNSFYRNSSQAEYEELIYGLLENEENGPVLIQKSLRSGMHLPKGRLSVLVLDLAGYGASASGITSGYLRDQLHLHFGEERLIFYHEYMMGVSEGESVSSRSREYDQSLREFLVSHQIRLGISREFTDLTDCRKYYLQALKALEIGRIVWPAEPRVLYADVQLYDLLSPHAQHDSRDVSHPALTVLREFDEKHHADLYHTLYSYLKNNQQLQKTADELFVHRNTLRYRLRQIDELIQLDLRQIDHVLRLYMSYQMTDYLEKLRAAGAICNAD</sequence>
<dbReference type="Proteomes" id="UP001597448">
    <property type="component" value="Unassembled WGS sequence"/>
</dbReference>
<organism evidence="2 3">
    <name type="scientific">Paenibacillus rhizoplanae</name>
    <dbReference type="NCBI Taxonomy" id="1917181"/>
    <lineage>
        <taxon>Bacteria</taxon>
        <taxon>Bacillati</taxon>
        <taxon>Bacillota</taxon>
        <taxon>Bacilli</taxon>
        <taxon>Bacillales</taxon>
        <taxon>Paenibacillaceae</taxon>
        <taxon>Paenibacillus</taxon>
    </lineage>
</organism>
<evidence type="ECO:0000313" key="2">
    <source>
        <dbReference type="EMBL" id="MFD2413763.1"/>
    </source>
</evidence>
<dbReference type="RefSeq" id="WP_209992584.1">
    <property type="nucleotide sequence ID" value="NZ_JBHSVQ010000001.1"/>
</dbReference>
<keyword evidence="3" id="KW-1185">Reference proteome</keyword>
<dbReference type="Pfam" id="PF13556">
    <property type="entry name" value="HTH_30"/>
    <property type="match status" value="1"/>
</dbReference>
<dbReference type="PANTHER" id="PTHR33744:SF1">
    <property type="entry name" value="DNA-BINDING TRANSCRIPTIONAL ACTIVATOR ADER"/>
    <property type="match status" value="1"/>
</dbReference>
<dbReference type="InterPro" id="IPR025736">
    <property type="entry name" value="PucR_C-HTH_dom"/>
</dbReference>
<dbReference type="Gene3D" id="1.10.10.2840">
    <property type="entry name" value="PucR C-terminal helix-turn-helix domain"/>
    <property type="match status" value="1"/>
</dbReference>